<accession>A0ACB9EMT3</accession>
<proteinExistence type="predicted"/>
<sequence>MFDICLKKPWCLIRISYRKGRLDLFRALYKIFNTRKSTISLSPLFSRTTVHAPPHPPSHHQSPASALGFLLLRIFS</sequence>
<organism evidence="1 2">
    <name type="scientific">Smallanthus sonchifolius</name>
    <dbReference type="NCBI Taxonomy" id="185202"/>
    <lineage>
        <taxon>Eukaryota</taxon>
        <taxon>Viridiplantae</taxon>
        <taxon>Streptophyta</taxon>
        <taxon>Embryophyta</taxon>
        <taxon>Tracheophyta</taxon>
        <taxon>Spermatophyta</taxon>
        <taxon>Magnoliopsida</taxon>
        <taxon>eudicotyledons</taxon>
        <taxon>Gunneridae</taxon>
        <taxon>Pentapetalae</taxon>
        <taxon>asterids</taxon>
        <taxon>campanulids</taxon>
        <taxon>Asterales</taxon>
        <taxon>Asteraceae</taxon>
        <taxon>Asteroideae</taxon>
        <taxon>Heliantheae alliance</taxon>
        <taxon>Millerieae</taxon>
        <taxon>Smallanthus</taxon>
    </lineage>
</organism>
<protein>
    <submittedName>
        <fullName evidence="1">Uncharacterized protein</fullName>
    </submittedName>
</protein>
<comment type="caution">
    <text evidence="1">The sequence shown here is derived from an EMBL/GenBank/DDBJ whole genome shotgun (WGS) entry which is preliminary data.</text>
</comment>
<reference evidence="2" key="1">
    <citation type="journal article" date="2022" name="Mol. Ecol. Resour.">
        <title>The genomes of chicory, endive, great burdock and yacon provide insights into Asteraceae palaeo-polyploidization history and plant inulin production.</title>
        <authorList>
            <person name="Fan W."/>
            <person name="Wang S."/>
            <person name="Wang H."/>
            <person name="Wang A."/>
            <person name="Jiang F."/>
            <person name="Liu H."/>
            <person name="Zhao H."/>
            <person name="Xu D."/>
            <person name="Zhang Y."/>
        </authorList>
    </citation>
    <scope>NUCLEOTIDE SEQUENCE [LARGE SCALE GENOMIC DNA]</scope>
    <source>
        <strain evidence="2">cv. Yunnan</strain>
    </source>
</reference>
<evidence type="ECO:0000313" key="2">
    <source>
        <dbReference type="Proteomes" id="UP001056120"/>
    </source>
</evidence>
<evidence type="ECO:0000313" key="1">
    <source>
        <dbReference type="EMBL" id="KAI3759928.1"/>
    </source>
</evidence>
<dbReference type="Proteomes" id="UP001056120">
    <property type="component" value="Linkage Group LG17"/>
</dbReference>
<gene>
    <name evidence="1" type="ORF">L1987_50315</name>
</gene>
<name>A0ACB9EMT3_9ASTR</name>
<reference evidence="1 2" key="2">
    <citation type="journal article" date="2022" name="Mol. Ecol. Resour.">
        <title>The genomes of chicory, endive, great burdock and yacon provide insights into Asteraceae paleo-polyploidization history and plant inulin production.</title>
        <authorList>
            <person name="Fan W."/>
            <person name="Wang S."/>
            <person name="Wang H."/>
            <person name="Wang A."/>
            <person name="Jiang F."/>
            <person name="Liu H."/>
            <person name="Zhao H."/>
            <person name="Xu D."/>
            <person name="Zhang Y."/>
        </authorList>
    </citation>
    <scope>NUCLEOTIDE SEQUENCE [LARGE SCALE GENOMIC DNA]</scope>
    <source>
        <strain evidence="2">cv. Yunnan</strain>
        <tissue evidence="1">Leaves</tissue>
    </source>
</reference>
<dbReference type="EMBL" id="CM042034">
    <property type="protein sequence ID" value="KAI3759928.1"/>
    <property type="molecule type" value="Genomic_DNA"/>
</dbReference>
<keyword evidence="2" id="KW-1185">Reference proteome</keyword>